<dbReference type="EMBL" id="VXOY01000032">
    <property type="protein sequence ID" value="MYE38586.1"/>
    <property type="molecule type" value="Genomic_DNA"/>
</dbReference>
<dbReference type="GO" id="GO:0005829">
    <property type="term" value="C:cytosol"/>
    <property type="evidence" value="ECO:0007669"/>
    <property type="project" value="TreeGrafter"/>
</dbReference>
<dbReference type="PIRSF" id="PIRSF000724">
    <property type="entry name" value="Pgk"/>
    <property type="match status" value="1"/>
</dbReference>
<dbReference type="InterPro" id="IPR001576">
    <property type="entry name" value="Phosphoglycerate_kinase"/>
</dbReference>
<gene>
    <name evidence="10" type="primary">pgk</name>
    <name evidence="14" type="ORF">F4X82_03670</name>
</gene>
<comment type="subunit">
    <text evidence="10">Monomer.</text>
</comment>
<evidence type="ECO:0000256" key="4">
    <source>
        <dbReference type="ARBA" id="ARBA00013061"/>
    </source>
</evidence>
<feature type="binding site" evidence="11">
    <location>
        <position position="34"/>
    </location>
    <ligand>
        <name>(2R)-3-phosphoglycerate</name>
        <dbReference type="ChEBI" id="CHEBI:58272"/>
    </ligand>
</feature>
<comment type="catalytic activity">
    <reaction evidence="1 10 13">
        <text>(2R)-3-phosphoglycerate + ATP = (2R)-3-phospho-glyceroyl phosphate + ADP</text>
        <dbReference type="Rhea" id="RHEA:14801"/>
        <dbReference type="ChEBI" id="CHEBI:30616"/>
        <dbReference type="ChEBI" id="CHEBI:57604"/>
        <dbReference type="ChEBI" id="CHEBI:58272"/>
        <dbReference type="ChEBI" id="CHEBI:456216"/>
        <dbReference type="EC" id="2.7.2.3"/>
    </reaction>
</comment>
<feature type="binding site" evidence="10 11">
    <location>
        <begin position="19"/>
        <end position="21"/>
    </location>
    <ligand>
        <name>substrate</name>
    </ligand>
</feature>
<keyword evidence="10" id="KW-0963">Cytoplasm</keyword>
<sequence>MKYIRNKEIQGKKIILRTDFNVPVANGSIKEDFRIVACIPTIEYIVENGGTVLIVSHRGRPEGVDSSLSLEPIATHLSTLLDAPVSFFRTTDDAKKGMSGMKQGGIAVLENIRFDEREEKNSGELAVELAALGDVFVNDAFAVSHRKHTSVVALPKRMESYAGLLFQREIDALSSLRHSHRKPVVFIMGGAKARSKIRMIEALQGAVSHFCFGGVLANEILVSHGIDVGKSVITEDAEVQNYLASMRVPREKIILPVDFVVSPDMEGKGGKTIKMIDEIQGSDMILDIGPQTVDVFATHIINAKTVFFNGPLGYIEDDDFDFGTLRVIDSFRRSNAEITVGGGESIFALDMAKARGAVDHISTGGGAMLEYLADGTLPGIEALR</sequence>
<feature type="binding site" evidence="11">
    <location>
        <position position="113"/>
    </location>
    <ligand>
        <name>(2R)-3-phosphoglycerate</name>
        <dbReference type="ChEBI" id="CHEBI:58272"/>
    </ligand>
</feature>
<evidence type="ECO:0000256" key="3">
    <source>
        <dbReference type="ARBA" id="ARBA00008982"/>
    </source>
</evidence>
<comment type="pathway">
    <text evidence="2 10">Carbohydrate degradation; glycolysis; pyruvate from D-glyceraldehyde 3-phosphate: step 2/5.</text>
</comment>
<keyword evidence="6 10" id="KW-0808">Transferase</keyword>
<feature type="binding site" evidence="10">
    <location>
        <position position="34"/>
    </location>
    <ligand>
        <name>substrate</name>
    </ligand>
</feature>
<evidence type="ECO:0000256" key="11">
    <source>
        <dbReference type="PIRSR" id="PIRSR000724-1"/>
    </source>
</evidence>
<dbReference type="PRINTS" id="PR00477">
    <property type="entry name" value="PHGLYCKINASE"/>
</dbReference>
<dbReference type="GO" id="GO:0006094">
    <property type="term" value="P:gluconeogenesis"/>
    <property type="evidence" value="ECO:0007669"/>
    <property type="project" value="TreeGrafter"/>
</dbReference>
<dbReference type="InterPro" id="IPR015824">
    <property type="entry name" value="Phosphoglycerate_kinase_N"/>
</dbReference>
<dbReference type="Pfam" id="PF00162">
    <property type="entry name" value="PGK"/>
    <property type="match status" value="1"/>
</dbReference>
<comment type="caution">
    <text evidence="10">Lacks conserved residue(s) required for the propagation of feature annotation.</text>
</comment>
<evidence type="ECO:0000256" key="7">
    <source>
        <dbReference type="ARBA" id="ARBA00022741"/>
    </source>
</evidence>
<feature type="binding site" evidence="10">
    <location>
        <position position="146"/>
    </location>
    <ligand>
        <name>substrate</name>
    </ligand>
</feature>
<dbReference type="InterPro" id="IPR036043">
    <property type="entry name" value="Phosphoglycerate_kinase_sf"/>
</dbReference>
<feature type="binding site" evidence="10 12">
    <location>
        <position position="316"/>
    </location>
    <ligand>
        <name>ATP</name>
        <dbReference type="ChEBI" id="CHEBI:30616"/>
    </ligand>
</feature>
<evidence type="ECO:0000256" key="9">
    <source>
        <dbReference type="ARBA" id="ARBA00022840"/>
    </source>
</evidence>
<dbReference type="SUPFAM" id="SSF53748">
    <property type="entry name" value="Phosphoglycerate kinase"/>
    <property type="match status" value="1"/>
</dbReference>
<evidence type="ECO:0000256" key="10">
    <source>
        <dbReference type="HAMAP-Rule" id="MF_00145"/>
    </source>
</evidence>
<feature type="binding site" evidence="10">
    <location>
        <begin position="342"/>
        <end position="345"/>
    </location>
    <ligand>
        <name>ATP</name>
        <dbReference type="ChEBI" id="CHEBI:30616"/>
    </ligand>
</feature>
<dbReference type="FunFam" id="3.40.50.1260:FF:000006">
    <property type="entry name" value="Phosphoglycerate kinase"/>
    <property type="match status" value="1"/>
</dbReference>
<keyword evidence="10" id="KW-0324">Glycolysis</keyword>
<dbReference type="PANTHER" id="PTHR11406:SF23">
    <property type="entry name" value="PHOSPHOGLYCERATE KINASE 1, CHLOROPLASTIC-RELATED"/>
    <property type="match status" value="1"/>
</dbReference>
<feature type="binding site" evidence="10 11">
    <location>
        <begin position="57"/>
        <end position="60"/>
    </location>
    <ligand>
        <name>substrate</name>
    </ligand>
</feature>
<reference evidence="14 15" key="1">
    <citation type="submission" date="2019-09" db="EMBL/GenBank/DDBJ databases">
        <title>Characterisation of the sponge microbiome using genome-centric metagenomics.</title>
        <authorList>
            <person name="Engelberts J.P."/>
            <person name="Robbins S.J."/>
            <person name="De Goeij J.M."/>
            <person name="Aranda M."/>
            <person name="Bell S.C."/>
            <person name="Webster N.S."/>
        </authorList>
    </citation>
    <scope>NUCLEOTIDE SEQUENCE [LARGE SCALE GENOMIC DNA]</scope>
    <source>
        <strain evidence="14">SB0662_bin_43</strain>
    </source>
</reference>
<dbReference type="AlphaFoldDB" id="A0A845DK82"/>
<dbReference type="GO" id="GO:0043531">
    <property type="term" value="F:ADP binding"/>
    <property type="evidence" value="ECO:0007669"/>
    <property type="project" value="TreeGrafter"/>
</dbReference>
<evidence type="ECO:0000313" key="14">
    <source>
        <dbReference type="EMBL" id="MYE38586.1"/>
    </source>
</evidence>
<evidence type="ECO:0000256" key="1">
    <source>
        <dbReference type="ARBA" id="ARBA00000642"/>
    </source>
</evidence>
<evidence type="ECO:0000256" key="6">
    <source>
        <dbReference type="ARBA" id="ARBA00022679"/>
    </source>
</evidence>
<keyword evidence="8 10" id="KW-0418">Kinase</keyword>
<dbReference type="EC" id="2.7.2.3" evidence="4 10"/>
<evidence type="ECO:0000256" key="8">
    <source>
        <dbReference type="ARBA" id="ARBA00022777"/>
    </source>
</evidence>
<evidence type="ECO:0000256" key="13">
    <source>
        <dbReference type="RuleBase" id="RU000532"/>
    </source>
</evidence>
<comment type="caution">
    <text evidence="14">The sequence shown here is derived from an EMBL/GenBank/DDBJ whole genome shotgun (WGS) entry which is preliminary data.</text>
</comment>
<proteinExistence type="inferred from homology"/>
<dbReference type="GO" id="GO:0006096">
    <property type="term" value="P:glycolytic process"/>
    <property type="evidence" value="ECO:0007669"/>
    <property type="project" value="UniProtKB-UniRule"/>
</dbReference>
<feature type="binding site" evidence="10 12">
    <location>
        <position position="196"/>
    </location>
    <ligand>
        <name>ATP</name>
        <dbReference type="ChEBI" id="CHEBI:30616"/>
    </ligand>
</feature>
<keyword evidence="9 10" id="KW-0067">ATP-binding</keyword>
<dbReference type="HAMAP" id="MF_00145">
    <property type="entry name" value="Phosphoglyc_kinase"/>
    <property type="match status" value="1"/>
</dbReference>
<comment type="subcellular location">
    <subcellularLocation>
        <location evidence="10">Cytoplasm</location>
    </subcellularLocation>
</comment>
<dbReference type="Gene3D" id="3.40.50.1260">
    <property type="entry name" value="Phosphoglycerate kinase, N-terminal domain"/>
    <property type="match status" value="2"/>
</dbReference>
<evidence type="ECO:0000256" key="2">
    <source>
        <dbReference type="ARBA" id="ARBA00004838"/>
    </source>
</evidence>
<evidence type="ECO:0000256" key="12">
    <source>
        <dbReference type="PIRSR" id="PIRSR000724-2"/>
    </source>
</evidence>
<keyword evidence="7 10" id="KW-0547">Nucleotide-binding</keyword>
<dbReference type="Proteomes" id="UP000449092">
    <property type="component" value="Unassembled WGS sequence"/>
</dbReference>
<dbReference type="GO" id="GO:0005524">
    <property type="term" value="F:ATP binding"/>
    <property type="evidence" value="ECO:0007669"/>
    <property type="project" value="UniProtKB-KW"/>
</dbReference>
<evidence type="ECO:0000256" key="5">
    <source>
        <dbReference type="ARBA" id="ARBA00016471"/>
    </source>
</evidence>
<evidence type="ECO:0000313" key="15">
    <source>
        <dbReference type="Proteomes" id="UP000449092"/>
    </source>
</evidence>
<name>A0A845DK82_9BACT</name>
<dbReference type="GO" id="GO:0004618">
    <property type="term" value="F:phosphoglycerate kinase activity"/>
    <property type="evidence" value="ECO:0007669"/>
    <property type="project" value="UniProtKB-UniRule"/>
</dbReference>
<organism evidence="14 15">
    <name type="scientific">Candidatus Spechtbacteria bacterium SB0662_bin_43</name>
    <dbReference type="NCBI Taxonomy" id="2604897"/>
    <lineage>
        <taxon>Bacteria</taxon>
        <taxon>Candidatus Spechtiibacteriota</taxon>
    </lineage>
</organism>
<feature type="binding site" evidence="11">
    <location>
        <position position="146"/>
    </location>
    <ligand>
        <name>(2R)-3-phosphoglycerate</name>
        <dbReference type="ChEBI" id="CHEBI:58272"/>
    </ligand>
</feature>
<comment type="similarity">
    <text evidence="3 10 13">Belongs to the phosphoglycerate kinase family.</text>
</comment>
<feature type="binding site" evidence="10">
    <location>
        <position position="113"/>
    </location>
    <ligand>
        <name>substrate</name>
    </ligand>
</feature>
<protein>
    <recommendedName>
        <fullName evidence="5 10">Phosphoglycerate kinase</fullName>
        <ecNumber evidence="4 10">2.7.2.3</ecNumber>
    </recommendedName>
</protein>
<dbReference type="UniPathway" id="UPA00109">
    <property type="reaction ID" value="UER00185"/>
</dbReference>
<accession>A0A845DK82</accession>
<dbReference type="PANTHER" id="PTHR11406">
    <property type="entry name" value="PHOSPHOGLYCERATE KINASE"/>
    <property type="match status" value="1"/>
</dbReference>